<accession>A0A699YA61</accession>
<organism evidence="1 2">
    <name type="scientific">Haematococcus lacustris</name>
    <name type="common">Green alga</name>
    <name type="synonym">Haematococcus pluvialis</name>
    <dbReference type="NCBI Taxonomy" id="44745"/>
    <lineage>
        <taxon>Eukaryota</taxon>
        <taxon>Viridiplantae</taxon>
        <taxon>Chlorophyta</taxon>
        <taxon>core chlorophytes</taxon>
        <taxon>Chlorophyceae</taxon>
        <taxon>CS clade</taxon>
        <taxon>Chlamydomonadales</taxon>
        <taxon>Haematococcaceae</taxon>
        <taxon>Haematococcus</taxon>
    </lineage>
</organism>
<sequence>MGQGRVKGKQPRGWSVTVRPVASQGHACDQQTRTCMTRGWVGTRARPDLVKVNSLNTTLTQPPGPARLSFCPALAVMDGEAANGLDADENESPYSRSLVKVLISPIRGRGFINSLNLLSIQRLSVGNELHAGGGGRCLQQHMLLLLGDCYCAFASVRLTPRDGSE</sequence>
<dbReference type="AlphaFoldDB" id="A0A699YA61"/>
<gene>
    <name evidence="1" type="ORF">HaLaN_00817</name>
</gene>
<keyword evidence="2" id="KW-1185">Reference proteome</keyword>
<name>A0A699YA61_HAELA</name>
<dbReference type="Proteomes" id="UP000485058">
    <property type="component" value="Unassembled WGS sequence"/>
</dbReference>
<evidence type="ECO:0000313" key="1">
    <source>
        <dbReference type="EMBL" id="GFH06221.1"/>
    </source>
</evidence>
<evidence type="ECO:0000313" key="2">
    <source>
        <dbReference type="Proteomes" id="UP000485058"/>
    </source>
</evidence>
<proteinExistence type="predicted"/>
<dbReference type="EMBL" id="BLLF01000028">
    <property type="protein sequence ID" value="GFH06221.1"/>
    <property type="molecule type" value="Genomic_DNA"/>
</dbReference>
<reference evidence="1 2" key="1">
    <citation type="submission" date="2020-02" db="EMBL/GenBank/DDBJ databases">
        <title>Draft genome sequence of Haematococcus lacustris strain NIES-144.</title>
        <authorList>
            <person name="Morimoto D."/>
            <person name="Nakagawa S."/>
            <person name="Yoshida T."/>
            <person name="Sawayama S."/>
        </authorList>
    </citation>
    <scope>NUCLEOTIDE SEQUENCE [LARGE SCALE GENOMIC DNA]</scope>
    <source>
        <strain evidence="1 2">NIES-144</strain>
    </source>
</reference>
<protein>
    <submittedName>
        <fullName evidence="1">Uncharacterized protein</fullName>
    </submittedName>
</protein>
<comment type="caution">
    <text evidence="1">The sequence shown here is derived from an EMBL/GenBank/DDBJ whole genome shotgun (WGS) entry which is preliminary data.</text>
</comment>